<dbReference type="Gene3D" id="3.10.450.160">
    <property type="entry name" value="inner membrane protein cigr"/>
    <property type="match status" value="1"/>
</dbReference>
<dbReference type="RefSeq" id="WP_151504495.1">
    <property type="nucleotide sequence ID" value="NZ_VXLD01000004.1"/>
</dbReference>
<organism evidence="3 4">
    <name type="scientific">Acinetobacter tandoii</name>
    <dbReference type="NCBI Taxonomy" id="202954"/>
    <lineage>
        <taxon>Bacteria</taxon>
        <taxon>Pseudomonadati</taxon>
        <taxon>Pseudomonadota</taxon>
        <taxon>Gammaproteobacteria</taxon>
        <taxon>Moraxellales</taxon>
        <taxon>Moraxellaceae</taxon>
        <taxon>Acinetobacter</taxon>
    </lineage>
</organism>
<evidence type="ECO:0000256" key="2">
    <source>
        <dbReference type="SAM" id="SignalP"/>
    </source>
</evidence>
<dbReference type="Proteomes" id="UP000325788">
    <property type="component" value="Unassembled WGS sequence"/>
</dbReference>
<feature type="compositionally biased region" description="Pro residues" evidence="1">
    <location>
        <begin position="42"/>
        <end position="60"/>
    </location>
</feature>
<reference evidence="3 4" key="1">
    <citation type="submission" date="2019-09" db="EMBL/GenBank/DDBJ databases">
        <title>Draft genome sequence of Acinetobacter tandoii W4-4-4 isolated from environmental water sample.</title>
        <authorList>
            <person name="Wee S.K."/>
            <person name="Yan B."/>
            <person name="Mustaffa S.B."/>
            <person name="Yap E.P.H."/>
        </authorList>
    </citation>
    <scope>NUCLEOTIDE SEQUENCE [LARGE SCALE GENOMIC DNA]</scope>
    <source>
        <strain evidence="3 4">W4-4-4</strain>
    </source>
</reference>
<evidence type="ECO:0000313" key="3">
    <source>
        <dbReference type="EMBL" id="KAB1855694.1"/>
    </source>
</evidence>
<dbReference type="EMBL" id="VXLD01000004">
    <property type="protein sequence ID" value="KAB1855694.1"/>
    <property type="molecule type" value="Genomic_DNA"/>
</dbReference>
<evidence type="ECO:0000256" key="1">
    <source>
        <dbReference type="SAM" id="MobiDB-lite"/>
    </source>
</evidence>
<dbReference type="InterPro" id="IPR024572">
    <property type="entry name" value="RcnB"/>
</dbReference>
<evidence type="ECO:0008006" key="5">
    <source>
        <dbReference type="Google" id="ProtNLM"/>
    </source>
</evidence>
<dbReference type="Pfam" id="PF11776">
    <property type="entry name" value="RcnB"/>
    <property type="match status" value="1"/>
</dbReference>
<comment type="caution">
    <text evidence="3">The sequence shown here is derived from an EMBL/GenBank/DDBJ whole genome shotgun (WGS) entry which is preliminary data.</text>
</comment>
<feature type="chain" id="PRO_5024400878" description="RcnB family protein" evidence="2">
    <location>
        <begin position="24"/>
        <end position="142"/>
    </location>
</feature>
<dbReference type="AlphaFoldDB" id="A0A5N4WEP0"/>
<gene>
    <name evidence="3" type="ORF">F4W09_07760</name>
</gene>
<feature type="region of interest" description="Disordered" evidence="1">
    <location>
        <begin position="31"/>
        <end position="75"/>
    </location>
</feature>
<evidence type="ECO:0000313" key="4">
    <source>
        <dbReference type="Proteomes" id="UP000325788"/>
    </source>
</evidence>
<proteinExistence type="predicted"/>
<feature type="signal peptide" evidence="2">
    <location>
        <begin position="1"/>
        <end position="23"/>
    </location>
</feature>
<keyword evidence="2" id="KW-0732">Signal</keyword>
<sequence>MKEKFYFACGIAILMLSSSYASADANGWSNYQGTSTKRPNYRPYPPQPPYPDRPYPNRPYPPHDHRPPNWDRPQANVSINLQAPTYTQYNHQSTSYVFGDANSRIESSNYRIINDWQRLGLPEPPQNMYWIFENGRYVLVPR</sequence>
<name>A0A5N4WEP0_9GAMM</name>
<accession>A0A5N4WEP0</accession>
<protein>
    <recommendedName>
        <fullName evidence="5">RcnB family protein</fullName>
    </recommendedName>
</protein>